<dbReference type="EMBL" id="BGZK01000007">
    <property type="protein sequence ID" value="GBP01098.1"/>
    <property type="molecule type" value="Genomic_DNA"/>
</dbReference>
<protein>
    <submittedName>
        <fullName evidence="2">Uncharacterized protein</fullName>
    </submittedName>
</protein>
<keyword evidence="3" id="KW-1185">Reference proteome</keyword>
<evidence type="ECO:0000313" key="2">
    <source>
        <dbReference type="EMBL" id="GBP01098.1"/>
    </source>
</evidence>
<feature type="region of interest" description="Disordered" evidence="1">
    <location>
        <begin position="46"/>
        <end position="74"/>
    </location>
</feature>
<reference evidence="2 3" key="1">
    <citation type="journal article" date="2019" name="Commun. Biol.">
        <title>The bagworm genome reveals a unique fibroin gene that provides high tensile strength.</title>
        <authorList>
            <person name="Kono N."/>
            <person name="Nakamura H."/>
            <person name="Ohtoshi R."/>
            <person name="Tomita M."/>
            <person name="Numata K."/>
            <person name="Arakawa K."/>
        </authorList>
    </citation>
    <scope>NUCLEOTIDE SEQUENCE [LARGE SCALE GENOMIC DNA]</scope>
</reference>
<dbReference type="Proteomes" id="UP000299102">
    <property type="component" value="Unassembled WGS sequence"/>
</dbReference>
<accession>A0A4C1SIQ5</accession>
<evidence type="ECO:0000256" key="1">
    <source>
        <dbReference type="SAM" id="MobiDB-lite"/>
    </source>
</evidence>
<name>A0A4C1SIQ5_EUMVA</name>
<sequence length="90" mass="10065">MNVARISSETRHAHDRHDAGPRREIYNEIRADIEVLMGPKLRTESKLSVKSGSELRMGPRPISTKDEAVLRPRGKAAGGELLSYRTRTIA</sequence>
<organism evidence="2 3">
    <name type="scientific">Eumeta variegata</name>
    <name type="common">Bagworm moth</name>
    <name type="synonym">Eumeta japonica</name>
    <dbReference type="NCBI Taxonomy" id="151549"/>
    <lineage>
        <taxon>Eukaryota</taxon>
        <taxon>Metazoa</taxon>
        <taxon>Ecdysozoa</taxon>
        <taxon>Arthropoda</taxon>
        <taxon>Hexapoda</taxon>
        <taxon>Insecta</taxon>
        <taxon>Pterygota</taxon>
        <taxon>Neoptera</taxon>
        <taxon>Endopterygota</taxon>
        <taxon>Lepidoptera</taxon>
        <taxon>Glossata</taxon>
        <taxon>Ditrysia</taxon>
        <taxon>Tineoidea</taxon>
        <taxon>Psychidae</taxon>
        <taxon>Oiketicinae</taxon>
        <taxon>Eumeta</taxon>
    </lineage>
</organism>
<dbReference type="AlphaFoldDB" id="A0A4C1SIQ5"/>
<evidence type="ECO:0000313" key="3">
    <source>
        <dbReference type="Proteomes" id="UP000299102"/>
    </source>
</evidence>
<comment type="caution">
    <text evidence="2">The sequence shown here is derived from an EMBL/GenBank/DDBJ whole genome shotgun (WGS) entry which is preliminary data.</text>
</comment>
<feature type="region of interest" description="Disordered" evidence="1">
    <location>
        <begin position="1"/>
        <end position="23"/>
    </location>
</feature>
<proteinExistence type="predicted"/>
<gene>
    <name evidence="2" type="ORF">EVAR_2352_1</name>
</gene>
<feature type="compositionally biased region" description="Basic and acidic residues" evidence="1">
    <location>
        <begin position="8"/>
        <end position="23"/>
    </location>
</feature>